<sequence length="97" mass="10947">MLGAFLLGFLCQKKKSTKPARDRDYDKEYRTYHGTPEQIANRSARNKARRVMEKEVGKSALKGKEVDHKKPLSKGGSNARSNLQVLSKTANRKKGNK</sequence>
<feature type="domain" description="HNH" evidence="2">
    <location>
        <begin position="63"/>
        <end position="97"/>
    </location>
</feature>
<dbReference type="OrthoDB" id="9802901at2"/>
<accession>A0A4Y9JUK5</accession>
<dbReference type="GO" id="GO:0008270">
    <property type="term" value="F:zinc ion binding"/>
    <property type="evidence" value="ECO:0007669"/>
    <property type="project" value="InterPro"/>
</dbReference>
<reference evidence="3 4" key="1">
    <citation type="submission" date="2019-03" db="EMBL/GenBank/DDBJ databases">
        <title>Diversity of the mouse oral microbiome.</title>
        <authorList>
            <person name="Joseph S."/>
            <person name="Aduse-Opoku J."/>
            <person name="Curtis M."/>
            <person name="Wade W."/>
            <person name="Hashim A."/>
        </authorList>
    </citation>
    <scope>NUCLEOTIDE SEQUENCE [LARGE SCALE GENOMIC DNA]</scope>
    <source>
        <strain evidence="3 4">WT12</strain>
    </source>
</reference>
<dbReference type="Gene3D" id="1.10.30.50">
    <property type="match status" value="1"/>
</dbReference>
<dbReference type="GO" id="GO:0003676">
    <property type="term" value="F:nucleic acid binding"/>
    <property type="evidence" value="ECO:0007669"/>
    <property type="project" value="InterPro"/>
</dbReference>
<gene>
    <name evidence="3" type="ORF">E4T80_09830</name>
</gene>
<evidence type="ECO:0000313" key="3">
    <source>
        <dbReference type="EMBL" id="TFV08579.1"/>
    </source>
</evidence>
<dbReference type="AlphaFoldDB" id="A0A4Y9JUK5"/>
<name>A0A4Y9JUK5_9PAST</name>
<dbReference type="GO" id="GO:0004519">
    <property type="term" value="F:endonuclease activity"/>
    <property type="evidence" value="ECO:0007669"/>
    <property type="project" value="UniProtKB-KW"/>
</dbReference>
<dbReference type="Pfam" id="PF01844">
    <property type="entry name" value="HNH"/>
    <property type="match status" value="1"/>
</dbReference>
<proteinExistence type="predicted"/>
<feature type="compositionally biased region" description="Polar residues" evidence="1">
    <location>
        <begin position="75"/>
        <end position="89"/>
    </location>
</feature>
<dbReference type="CDD" id="cd00085">
    <property type="entry name" value="HNHc"/>
    <property type="match status" value="1"/>
</dbReference>
<comment type="caution">
    <text evidence="3">The sequence shown here is derived from an EMBL/GenBank/DDBJ whole genome shotgun (WGS) entry which is preliminary data.</text>
</comment>
<evidence type="ECO:0000259" key="2">
    <source>
        <dbReference type="Pfam" id="PF01844"/>
    </source>
</evidence>
<keyword evidence="3" id="KW-0378">Hydrolase</keyword>
<dbReference type="InterPro" id="IPR003615">
    <property type="entry name" value="HNH_nuc"/>
</dbReference>
<dbReference type="RefSeq" id="WP_135057940.1">
    <property type="nucleotide sequence ID" value="NZ_JADGLQ010000119.1"/>
</dbReference>
<keyword evidence="3" id="KW-0255">Endonuclease</keyword>
<organism evidence="3 4">
    <name type="scientific">Muribacter muris</name>
    <dbReference type="NCBI Taxonomy" id="67855"/>
    <lineage>
        <taxon>Bacteria</taxon>
        <taxon>Pseudomonadati</taxon>
        <taxon>Pseudomonadota</taxon>
        <taxon>Gammaproteobacteria</taxon>
        <taxon>Pasteurellales</taxon>
        <taxon>Pasteurellaceae</taxon>
        <taxon>Muribacter</taxon>
    </lineage>
</organism>
<evidence type="ECO:0000313" key="4">
    <source>
        <dbReference type="Proteomes" id="UP000297396"/>
    </source>
</evidence>
<dbReference type="Proteomes" id="UP000297396">
    <property type="component" value="Unassembled WGS sequence"/>
</dbReference>
<keyword evidence="3" id="KW-0540">Nuclease</keyword>
<dbReference type="EMBL" id="SPPA01000023">
    <property type="protein sequence ID" value="TFV08579.1"/>
    <property type="molecule type" value="Genomic_DNA"/>
</dbReference>
<evidence type="ECO:0000256" key="1">
    <source>
        <dbReference type="SAM" id="MobiDB-lite"/>
    </source>
</evidence>
<dbReference type="InterPro" id="IPR002711">
    <property type="entry name" value="HNH"/>
</dbReference>
<feature type="region of interest" description="Disordered" evidence="1">
    <location>
        <begin position="38"/>
        <end position="97"/>
    </location>
</feature>
<protein>
    <submittedName>
        <fullName evidence="3">HNH endonuclease</fullName>
    </submittedName>
</protein>
<feature type="compositionally biased region" description="Basic and acidic residues" evidence="1">
    <location>
        <begin position="50"/>
        <end position="70"/>
    </location>
</feature>